<evidence type="ECO:0008006" key="4">
    <source>
        <dbReference type="Google" id="ProtNLM"/>
    </source>
</evidence>
<dbReference type="EMBL" id="LLZH01000282">
    <property type="protein sequence ID" value="KUL29077.1"/>
    <property type="molecule type" value="Genomic_DNA"/>
</dbReference>
<accession>A0A117MPR6</accession>
<feature type="signal peptide" evidence="1">
    <location>
        <begin position="1"/>
        <end position="27"/>
    </location>
</feature>
<dbReference type="AlphaFoldDB" id="A0A117MPR6"/>
<protein>
    <recommendedName>
        <fullName evidence="4">Ribosomally synthesized peptide with SipW-like signal peptide</fullName>
    </recommendedName>
</protein>
<organism evidence="2 3">
    <name type="scientific">Actinoplanes awajinensis subsp. mycoplanecinus</name>
    <dbReference type="NCBI Taxonomy" id="135947"/>
    <lineage>
        <taxon>Bacteria</taxon>
        <taxon>Bacillati</taxon>
        <taxon>Actinomycetota</taxon>
        <taxon>Actinomycetes</taxon>
        <taxon>Micromonosporales</taxon>
        <taxon>Micromonosporaceae</taxon>
        <taxon>Actinoplanes</taxon>
    </lineage>
</organism>
<dbReference type="RefSeq" id="WP_067698122.1">
    <property type="nucleotide sequence ID" value="NZ_LLZH01000282.1"/>
</dbReference>
<keyword evidence="1" id="KW-0732">Signal</keyword>
<dbReference type="OrthoDB" id="9961506at2"/>
<evidence type="ECO:0000313" key="3">
    <source>
        <dbReference type="Proteomes" id="UP000053244"/>
    </source>
</evidence>
<proteinExistence type="predicted"/>
<reference evidence="2 3" key="1">
    <citation type="submission" date="2015-10" db="EMBL/GenBank/DDBJ databases">
        <authorList>
            <person name="Gilbert D.G."/>
        </authorList>
    </citation>
    <scope>NUCLEOTIDE SEQUENCE [LARGE SCALE GENOMIC DNA]</scope>
    <source>
        <strain evidence="2 3">NRRL B-16712</strain>
    </source>
</reference>
<feature type="chain" id="PRO_5007151279" description="Ribosomally synthesized peptide with SipW-like signal peptide" evidence="1">
    <location>
        <begin position="28"/>
        <end position="161"/>
    </location>
</feature>
<comment type="caution">
    <text evidence="2">The sequence shown here is derived from an EMBL/GenBank/DDBJ whole genome shotgun (WGS) entry which is preliminary data.</text>
</comment>
<keyword evidence="3" id="KW-1185">Reference proteome</keyword>
<dbReference type="Proteomes" id="UP000053244">
    <property type="component" value="Unassembled WGS sequence"/>
</dbReference>
<sequence length="161" mass="15899">MRKLSKRSTAVVAGVAVVVIGGGAAWAATGWTIPGTGTANASAATIKPVTATSTFASNIFPDANINFSTKFSNPNEFAVILTGAISITGAVVTPADANATTCAAALDDAGMFETSFPGSPKLEANTDTTVAATVKIGSLPEACASKTIKISYSVPGVSAGA</sequence>
<evidence type="ECO:0000313" key="2">
    <source>
        <dbReference type="EMBL" id="KUL29077.1"/>
    </source>
</evidence>
<name>A0A117MPR6_9ACTN</name>
<evidence type="ECO:0000256" key="1">
    <source>
        <dbReference type="SAM" id="SignalP"/>
    </source>
</evidence>
<gene>
    <name evidence="2" type="ORF">ADL15_29800</name>
</gene>